<organism evidence="3 4">
    <name type="scientific">Streptomyces yatensis</name>
    <dbReference type="NCBI Taxonomy" id="155177"/>
    <lineage>
        <taxon>Bacteria</taxon>
        <taxon>Bacillati</taxon>
        <taxon>Actinomycetota</taxon>
        <taxon>Actinomycetes</taxon>
        <taxon>Kitasatosporales</taxon>
        <taxon>Streptomycetaceae</taxon>
        <taxon>Streptomyces</taxon>
        <taxon>Streptomyces violaceusniger group</taxon>
    </lineage>
</organism>
<keyword evidence="1" id="KW-1133">Transmembrane helix</keyword>
<evidence type="ECO:0000313" key="4">
    <source>
        <dbReference type="Proteomes" id="UP001499947"/>
    </source>
</evidence>
<feature type="domain" description="Transposase IS4 N-terminal" evidence="2">
    <location>
        <begin position="1"/>
        <end position="67"/>
    </location>
</feature>
<dbReference type="EMBL" id="BAAALR010000065">
    <property type="protein sequence ID" value="GAA1709186.1"/>
    <property type="molecule type" value="Genomic_DNA"/>
</dbReference>
<keyword evidence="1" id="KW-0812">Transmembrane</keyword>
<evidence type="ECO:0000256" key="1">
    <source>
        <dbReference type="SAM" id="Phobius"/>
    </source>
</evidence>
<evidence type="ECO:0000259" key="2">
    <source>
        <dbReference type="Pfam" id="PF13006"/>
    </source>
</evidence>
<sequence>MVDEALRAARAVQSRLRDLPSRVVIYLILAACLFPEVGYPGVWRKLTGALVGLPVAAPTASALAQAR</sequence>
<protein>
    <recommendedName>
        <fullName evidence="2">Transposase IS4 N-terminal domain-containing protein</fullName>
    </recommendedName>
</protein>
<accession>A0ABN2IPI9</accession>
<name>A0ABN2IPI9_9ACTN</name>
<keyword evidence="1" id="KW-0472">Membrane</keyword>
<dbReference type="InterPro" id="IPR024473">
    <property type="entry name" value="Transposases_IS4_N"/>
</dbReference>
<dbReference type="Proteomes" id="UP001499947">
    <property type="component" value="Unassembled WGS sequence"/>
</dbReference>
<feature type="transmembrane region" description="Helical" evidence="1">
    <location>
        <begin position="23"/>
        <end position="42"/>
    </location>
</feature>
<proteinExistence type="predicted"/>
<dbReference type="Pfam" id="PF13006">
    <property type="entry name" value="Nterm_IS4"/>
    <property type="match status" value="1"/>
</dbReference>
<evidence type="ECO:0000313" key="3">
    <source>
        <dbReference type="EMBL" id="GAA1709186.1"/>
    </source>
</evidence>
<comment type="caution">
    <text evidence="3">The sequence shown here is derived from an EMBL/GenBank/DDBJ whole genome shotgun (WGS) entry which is preliminary data.</text>
</comment>
<gene>
    <name evidence="3" type="ORF">GCM10009680_57630</name>
</gene>
<reference evidence="3 4" key="1">
    <citation type="journal article" date="2019" name="Int. J. Syst. Evol. Microbiol.">
        <title>The Global Catalogue of Microorganisms (GCM) 10K type strain sequencing project: providing services to taxonomists for standard genome sequencing and annotation.</title>
        <authorList>
            <consortium name="The Broad Institute Genomics Platform"/>
            <consortium name="The Broad Institute Genome Sequencing Center for Infectious Disease"/>
            <person name="Wu L."/>
            <person name="Ma J."/>
        </authorList>
    </citation>
    <scope>NUCLEOTIDE SEQUENCE [LARGE SCALE GENOMIC DNA]</scope>
    <source>
        <strain evidence="3 4">JCM 13244</strain>
    </source>
</reference>
<keyword evidence="4" id="KW-1185">Reference proteome</keyword>